<accession>H4GJN0</accession>
<evidence type="ECO:0000259" key="9">
    <source>
        <dbReference type="Pfam" id="PF01979"/>
    </source>
</evidence>
<evidence type="ECO:0000256" key="7">
    <source>
        <dbReference type="NCBIfam" id="TIGR02967"/>
    </source>
</evidence>
<dbReference type="InterPro" id="IPR014311">
    <property type="entry name" value="Guanine_deaminase"/>
</dbReference>
<dbReference type="PANTHER" id="PTHR11271">
    <property type="entry name" value="GUANINE DEAMINASE"/>
    <property type="match status" value="1"/>
</dbReference>
<dbReference type="InterPro" id="IPR006680">
    <property type="entry name" value="Amidohydro-rel"/>
</dbReference>
<evidence type="ECO:0000256" key="1">
    <source>
        <dbReference type="ARBA" id="ARBA00004984"/>
    </source>
</evidence>
<dbReference type="InterPro" id="IPR032466">
    <property type="entry name" value="Metal_Hydrolase"/>
</dbReference>
<comment type="caution">
    <text evidence="10">The sequence shown here is derived from an EMBL/GenBank/DDBJ whole genome shotgun (WGS) entry which is preliminary data.</text>
</comment>
<comment type="function">
    <text evidence="8">Catalyzes the hydrolytic deamination of guanine, producing xanthine and ammonia.</text>
</comment>
<reference evidence="10 11" key="1">
    <citation type="journal article" date="2013" name="Genome Announc.">
        <title>Genome Sequence of Lactobacillus gastricus PS3, a Strain Isolated from Human Milk.</title>
        <authorList>
            <person name="Martin V."/>
            <person name="Cardenas N."/>
            <person name="Jimenez E."/>
            <person name="Maldonado A."/>
            <person name="Rodriguez J.M."/>
            <person name="Fernandez L."/>
        </authorList>
    </citation>
    <scope>NUCLEOTIDE SEQUENCE [LARGE SCALE GENOMIC DNA]</scope>
    <source>
        <strain evidence="10 11">PS3</strain>
    </source>
</reference>
<dbReference type="RefSeq" id="WP_007122263.1">
    <property type="nucleotide sequence ID" value="NZ_AICN01000044.1"/>
</dbReference>
<comment type="similarity">
    <text evidence="2 8">Belongs to the metallo-dependent hydrolases superfamily. ATZ/TRZ family.</text>
</comment>
<dbReference type="AlphaFoldDB" id="H4GJN0"/>
<name>H4GJN0_9LACO</name>
<evidence type="ECO:0000256" key="6">
    <source>
        <dbReference type="ARBA" id="ARBA00022833"/>
    </source>
</evidence>
<comment type="catalytic activity">
    <reaction evidence="8">
        <text>guanine + H2O + H(+) = xanthine + NH4(+)</text>
        <dbReference type="Rhea" id="RHEA:14665"/>
        <dbReference type="ChEBI" id="CHEBI:15377"/>
        <dbReference type="ChEBI" id="CHEBI:15378"/>
        <dbReference type="ChEBI" id="CHEBI:16235"/>
        <dbReference type="ChEBI" id="CHEBI:17712"/>
        <dbReference type="ChEBI" id="CHEBI:28938"/>
        <dbReference type="EC" id="3.5.4.3"/>
    </reaction>
</comment>
<evidence type="ECO:0000256" key="4">
    <source>
        <dbReference type="ARBA" id="ARBA00022723"/>
    </source>
</evidence>
<sequence length="440" mass="48391">MIKTVLQGDFYTAVDPQTVAYHAQALIVIDQSGMIERIIESTDTDYQTSRQAAQAKDQLVEVPKGQVILPGFIDLHLHAPQWPQAGLALDKPLANWLNDYTFPLEAKYRDLAYAKQVYPDLVQNLLANGTTTVLFFGTIHNPANLVLAQACMDHGLRALIGRVAMDNPEQTPDYYRDASSQVALQATEDFIQQLTALGQGQALAPIPVITPRFVPSCTPTTLQGLGKLAAQYDLPIQSHLSESDWEHHYAIEHYGHHDANVLDHFGLLTDRAVMAHATQLTLTDEQLVADRHTAVAHCPISNAYFGNGTLATRRLMDRGIKLGLGSDISGGYSVSLYDNLRQAVTVSQMRTDGVTNQDQGEVDARISIRNAFYLVTVGGGQSLHLPIGQIAPGFQADLQLVQERPLLAPSDPIERLERLLYQTQSNHIQVVMVNGDFVKA</sequence>
<dbReference type="Proteomes" id="UP000004567">
    <property type="component" value="Unassembled WGS sequence"/>
</dbReference>
<keyword evidence="5 8" id="KW-0378">Hydrolase</keyword>
<dbReference type="SUPFAM" id="SSF51556">
    <property type="entry name" value="Metallo-dependent hydrolases"/>
    <property type="match status" value="1"/>
</dbReference>
<evidence type="ECO:0000313" key="11">
    <source>
        <dbReference type="Proteomes" id="UP000004567"/>
    </source>
</evidence>
<comment type="cofactor">
    <cofactor evidence="8">
        <name>Zn(2+)</name>
        <dbReference type="ChEBI" id="CHEBI:29105"/>
    </cofactor>
    <text evidence="8">Binds 1 zinc ion per subunit.</text>
</comment>
<dbReference type="GO" id="GO:0005829">
    <property type="term" value="C:cytosol"/>
    <property type="evidence" value="ECO:0007669"/>
    <property type="project" value="TreeGrafter"/>
</dbReference>
<dbReference type="OrthoDB" id="9807210at2"/>
<dbReference type="PATRIC" id="fig|1144300.3.peg.1012"/>
<comment type="pathway">
    <text evidence="1 8">Purine metabolism; guanine degradation; xanthine from guanine: step 1/1.</text>
</comment>
<gene>
    <name evidence="10" type="ORF">PS3_8987</name>
</gene>
<dbReference type="PANTHER" id="PTHR11271:SF6">
    <property type="entry name" value="GUANINE DEAMINASE"/>
    <property type="match status" value="1"/>
</dbReference>
<dbReference type="UniPathway" id="UPA00603">
    <property type="reaction ID" value="UER00660"/>
</dbReference>
<evidence type="ECO:0000313" key="10">
    <source>
        <dbReference type="EMBL" id="EHS86253.1"/>
    </source>
</evidence>
<evidence type="ECO:0000256" key="2">
    <source>
        <dbReference type="ARBA" id="ARBA00006745"/>
    </source>
</evidence>
<dbReference type="EC" id="3.5.4.3" evidence="3 7"/>
<dbReference type="EMBL" id="AICN01000044">
    <property type="protein sequence ID" value="EHS86253.1"/>
    <property type="molecule type" value="Genomic_DNA"/>
</dbReference>
<dbReference type="NCBIfam" id="TIGR02967">
    <property type="entry name" value="guan_deamin"/>
    <property type="match status" value="1"/>
</dbReference>
<dbReference type="Gene3D" id="3.20.20.140">
    <property type="entry name" value="Metal-dependent hydrolases"/>
    <property type="match status" value="1"/>
</dbReference>
<proteinExistence type="inferred from homology"/>
<evidence type="ECO:0000256" key="3">
    <source>
        <dbReference type="ARBA" id="ARBA00012781"/>
    </source>
</evidence>
<dbReference type="GO" id="GO:0006147">
    <property type="term" value="P:guanine catabolic process"/>
    <property type="evidence" value="ECO:0007669"/>
    <property type="project" value="UniProtKB-UniRule"/>
</dbReference>
<dbReference type="Gene3D" id="2.30.40.10">
    <property type="entry name" value="Urease, subunit C, domain 1"/>
    <property type="match status" value="1"/>
</dbReference>
<keyword evidence="4 8" id="KW-0479">Metal-binding</keyword>
<dbReference type="STRING" id="1144300.PS3_8987"/>
<dbReference type="Pfam" id="PF01979">
    <property type="entry name" value="Amidohydro_1"/>
    <property type="match status" value="1"/>
</dbReference>
<dbReference type="InterPro" id="IPR011059">
    <property type="entry name" value="Metal-dep_hydrolase_composite"/>
</dbReference>
<dbReference type="InterPro" id="IPR051607">
    <property type="entry name" value="Metallo-dep_hydrolases"/>
</dbReference>
<evidence type="ECO:0000256" key="5">
    <source>
        <dbReference type="ARBA" id="ARBA00022801"/>
    </source>
</evidence>
<dbReference type="GO" id="GO:0008892">
    <property type="term" value="F:guanine deaminase activity"/>
    <property type="evidence" value="ECO:0007669"/>
    <property type="project" value="UniProtKB-UniRule"/>
</dbReference>
<dbReference type="GO" id="GO:0008270">
    <property type="term" value="F:zinc ion binding"/>
    <property type="evidence" value="ECO:0007669"/>
    <property type="project" value="UniProtKB-UniRule"/>
</dbReference>
<feature type="domain" description="Amidohydrolase-related" evidence="9">
    <location>
        <begin position="67"/>
        <end position="438"/>
    </location>
</feature>
<evidence type="ECO:0000256" key="8">
    <source>
        <dbReference type="RuleBase" id="RU366009"/>
    </source>
</evidence>
<dbReference type="SUPFAM" id="SSF51338">
    <property type="entry name" value="Composite domain of metallo-dependent hydrolases"/>
    <property type="match status" value="1"/>
</dbReference>
<protein>
    <recommendedName>
        <fullName evidence="3 7">Guanine deaminase</fullName>
        <shortName evidence="8">Guanase</shortName>
        <ecNumber evidence="3 7">3.5.4.3</ecNumber>
    </recommendedName>
    <alternativeName>
        <fullName evidence="8">Guanine aminohydrolase</fullName>
    </alternativeName>
</protein>
<keyword evidence="6 8" id="KW-0862">Zinc</keyword>
<organism evidence="10 11">
    <name type="scientific">Limosilactobacillus gastricus PS3</name>
    <dbReference type="NCBI Taxonomy" id="1144300"/>
    <lineage>
        <taxon>Bacteria</taxon>
        <taxon>Bacillati</taxon>
        <taxon>Bacillota</taxon>
        <taxon>Bacilli</taxon>
        <taxon>Lactobacillales</taxon>
        <taxon>Lactobacillaceae</taxon>
        <taxon>Limosilactobacillus</taxon>
    </lineage>
</organism>